<dbReference type="AlphaFoldDB" id="L9Z4T0"/>
<dbReference type="OrthoDB" id="375637at2157"/>
<dbReference type="Proteomes" id="UP000011618">
    <property type="component" value="Unassembled WGS sequence"/>
</dbReference>
<protein>
    <submittedName>
        <fullName evidence="2">Uncharacterized protein</fullName>
    </submittedName>
</protein>
<proteinExistence type="predicted"/>
<accession>L9Z4T0</accession>
<feature type="compositionally biased region" description="Acidic residues" evidence="1">
    <location>
        <begin position="108"/>
        <end position="122"/>
    </location>
</feature>
<feature type="region of interest" description="Disordered" evidence="1">
    <location>
        <begin position="1"/>
        <end position="29"/>
    </location>
</feature>
<evidence type="ECO:0000256" key="1">
    <source>
        <dbReference type="SAM" id="MobiDB-lite"/>
    </source>
</evidence>
<comment type="caution">
    <text evidence="2">The sequence shown here is derived from an EMBL/GenBank/DDBJ whole genome shotgun (WGS) entry which is preliminary data.</text>
</comment>
<dbReference type="RefSeq" id="WP_006184575.1">
    <property type="nucleotide sequence ID" value="NZ_AOII01000035.1"/>
</dbReference>
<organism evidence="2 3">
    <name type="scientific">Natrinema pallidum DSM 3751</name>
    <dbReference type="NCBI Taxonomy" id="1227495"/>
    <lineage>
        <taxon>Archaea</taxon>
        <taxon>Methanobacteriati</taxon>
        <taxon>Methanobacteriota</taxon>
        <taxon>Stenosarchaea group</taxon>
        <taxon>Halobacteria</taxon>
        <taxon>Halobacteriales</taxon>
        <taxon>Natrialbaceae</taxon>
        <taxon>Natrinema</taxon>
    </lineage>
</organism>
<dbReference type="EMBL" id="AOII01000035">
    <property type="protein sequence ID" value="ELY80198.1"/>
    <property type="molecule type" value="Genomic_DNA"/>
</dbReference>
<name>L9Z4T0_9EURY</name>
<evidence type="ECO:0000313" key="3">
    <source>
        <dbReference type="Proteomes" id="UP000011618"/>
    </source>
</evidence>
<gene>
    <name evidence="2" type="ORF">C487_05024</name>
</gene>
<evidence type="ECO:0000313" key="2">
    <source>
        <dbReference type="EMBL" id="ELY80198.1"/>
    </source>
</evidence>
<reference evidence="2 3" key="1">
    <citation type="journal article" date="2014" name="PLoS Genet.">
        <title>Phylogenetically driven sequencing of extremely halophilic archaea reveals strategies for static and dynamic osmo-response.</title>
        <authorList>
            <person name="Becker E.A."/>
            <person name="Seitzer P.M."/>
            <person name="Tritt A."/>
            <person name="Larsen D."/>
            <person name="Krusor M."/>
            <person name="Yao A.I."/>
            <person name="Wu D."/>
            <person name="Madern D."/>
            <person name="Eisen J.A."/>
            <person name="Darling A.E."/>
            <person name="Facciotti M.T."/>
        </authorList>
    </citation>
    <scope>NUCLEOTIDE SEQUENCE [LARGE SCALE GENOMIC DNA]</scope>
    <source>
        <strain evidence="2 3">DSM 3751</strain>
    </source>
</reference>
<feature type="region of interest" description="Disordered" evidence="1">
    <location>
        <begin position="101"/>
        <end position="122"/>
    </location>
</feature>
<sequence>MTEYSAEGVGTGPDSQGGPPSAEDHEYDCDVPSDEITRLLVELDNPWKSKRVLQYFHEELKYSTREMADLFGPQRQTLQDVARPMDGFSFHQRNGRMTAMDLEQRELDDYDDTEDTGLSDFI</sequence>